<keyword evidence="7" id="KW-0479">Metal-binding</keyword>
<comment type="function">
    <text evidence="8">Reversible hydration of carbon dioxide.</text>
</comment>
<accession>A0A816PYV7</accession>
<evidence type="ECO:0000256" key="3">
    <source>
        <dbReference type="ARBA" id="ARBA00022799"/>
    </source>
</evidence>
<evidence type="ECO:0000256" key="1">
    <source>
        <dbReference type="ARBA" id="ARBA00006217"/>
    </source>
</evidence>
<keyword evidence="5 8" id="KW-0456">Lyase</keyword>
<evidence type="ECO:0000256" key="7">
    <source>
        <dbReference type="PIRSR" id="PIRSR601765-1"/>
    </source>
</evidence>
<evidence type="ECO:0000256" key="2">
    <source>
        <dbReference type="ARBA" id="ARBA00012925"/>
    </source>
</evidence>
<evidence type="ECO:0000256" key="5">
    <source>
        <dbReference type="ARBA" id="ARBA00023239"/>
    </source>
</evidence>
<gene>
    <name evidence="10" type="ORF">DARMORV10_C06P02430.1</name>
</gene>
<dbReference type="InterPro" id="IPR001765">
    <property type="entry name" value="Carbonic_anhydrase"/>
</dbReference>
<reference evidence="10" key="1">
    <citation type="submission" date="2021-01" db="EMBL/GenBank/DDBJ databases">
        <authorList>
            <consortium name="Genoscope - CEA"/>
            <person name="William W."/>
        </authorList>
    </citation>
    <scope>NUCLEOTIDE SEQUENCE</scope>
</reference>
<keyword evidence="4 7" id="KW-0862">Zinc</keyword>
<dbReference type="Gene3D" id="3.40.1050.10">
    <property type="entry name" value="Carbonic anhydrase"/>
    <property type="match status" value="1"/>
</dbReference>
<dbReference type="PANTHER" id="PTHR11002:SF66">
    <property type="entry name" value="CARBONIC ANHYDRASE"/>
    <property type="match status" value="1"/>
</dbReference>
<dbReference type="SUPFAM" id="SSF53056">
    <property type="entry name" value="beta-carbonic anhydrase, cab"/>
    <property type="match status" value="1"/>
</dbReference>
<feature type="binding site" evidence="7">
    <location>
        <position position="54"/>
    </location>
    <ligand>
        <name>Zn(2+)</name>
        <dbReference type="ChEBI" id="CHEBI:29105"/>
    </ligand>
</feature>
<dbReference type="GO" id="GO:0004089">
    <property type="term" value="F:carbonate dehydratase activity"/>
    <property type="evidence" value="ECO:0007669"/>
    <property type="project" value="UniProtKB-UniRule"/>
</dbReference>
<sequence>MCRDFAVEREKPEKERREETRRERDNTVSNTLYPLRLGNLSPSHRSFQFLVFACSDSRVSPSHILNFQPGEAFIVRDIANMVPLYDKTQHSGTGAAMEYPITKLNVETILVIGHSRCGGIKGLMSIEDDSAPNKR</sequence>
<dbReference type="Pfam" id="PF00484">
    <property type="entry name" value="Pro_CA"/>
    <property type="match status" value="1"/>
</dbReference>
<keyword evidence="3" id="KW-0702">S-nitrosylation</keyword>
<dbReference type="PROSITE" id="PS00704">
    <property type="entry name" value="PROK_CO2_ANHYDRASE_1"/>
    <property type="match status" value="1"/>
</dbReference>
<protein>
    <recommendedName>
        <fullName evidence="2 8">Carbonic anhydrase</fullName>
        <ecNumber evidence="2 8">4.2.1.1</ecNumber>
    </recommendedName>
    <alternativeName>
        <fullName evidence="8">Carbonate dehydratase</fullName>
    </alternativeName>
</protein>
<dbReference type="InterPro" id="IPR015892">
    <property type="entry name" value="Carbonic_anhydrase_CS"/>
</dbReference>
<evidence type="ECO:0000313" key="10">
    <source>
        <dbReference type="EMBL" id="CAF2054127.1"/>
    </source>
</evidence>
<feature type="binding site" evidence="7">
    <location>
        <position position="114"/>
    </location>
    <ligand>
        <name>Zn(2+)</name>
        <dbReference type="ChEBI" id="CHEBI:29105"/>
    </ligand>
</feature>
<evidence type="ECO:0000256" key="6">
    <source>
        <dbReference type="ARBA" id="ARBA00048348"/>
    </source>
</evidence>
<dbReference type="GO" id="GO:0008270">
    <property type="term" value="F:zinc ion binding"/>
    <property type="evidence" value="ECO:0007669"/>
    <property type="project" value="UniProtKB-UniRule"/>
</dbReference>
<proteinExistence type="inferred from homology"/>
<organism evidence="10">
    <name type="scientific">Brassica napus</name>
    <name type="common">Rape</name>
    <dbReference type="NCBI Taxonomy" id="3708"/>
    <lineage>
        <taxon>Eukaryota</taxon>
        <taxon>Viridiplantae</taxon>
        <taxon>Streptophyta</taxon>
        <taxon>Embryophyta</taxon>
        <taxon>Tracheophyta</taxon>
        <taxon>Spermatophyta</taxon>
        <taxon>Magnoliopsida</taxon>
        <taxon>eudicotyledons</taxon>
        <taxon>Gunneridae</taxon>
        <taxon>Pentapetalae</taxon>
        <taxon>rosids</taxon>
        <taxon>malvids</taxon>
        <taxon>Brassicales</taxon>
        <taxon>Brassicaceae</taxon>
        <taxon>Brassiceae</taxon>
        <taxon>Brassica</taxon>
    </lineage>
</organism>
<dbReference type="InterPro" id="IPR036874">
    <property type="entry name" value="Carbonic_anhydrase_sf"/>
</dbReference>
<name>A0A816PYV7_BRANA</name>
<dbReference type="GO" id="GO:0015976">
    <property type="term" value="P:carbon utilization"/>
    <property type="evidence" value="ECO:0007669"/>
    <property type="project" value="InterPro"/>
</dbReference>
<evidence type="ECO:0000256" key="4">
    <source>
        <dbReference type="ARBA" id="ARBA00022833"/>
    </source>
</evidence>
<comment type="catalytic activity">
    <reaction evidence="6 8">
        <text>hydrogencarbonate + H(+) = CO2 + H2O</text>
        <dbReference type="Rhea" id="RHEA:10748"/>
        <dbReference type="ChEBI" id="CHEBI:15377"/>
        <dbReference type="ChEBI" id="CHEBI:15378"/>
        <dbReference type="ChEBI" id="CHEBI:16526"/>
        <dbReference type="ChEBI" id="CHEBI:17544"/>
        <dbReference type="EC" id="4.2.1.1"/>
    </reaction>
</comment>
<comment type="cofactor">
    <cofactor evidence="7">
        <name>Zn(2+)</name>
        <dbReference type="ChEBI" id="CHEBI:29105"/>
    </cofactor>
    <text evidence="7">Binds 1 zinc ion per subunit.</text>
</comment>
<dbReference type="Proteomes" id="UP001295469">
    <property type="component" value="Chromosome C06"/>
</dbReference>
<evidence type="ECO:0000256" key="9">
    <source>
        <dbReference type="SAM" id="MobiDB-lite"/>
    </source>
</evidence>
<dbReference type="AlphaFoldDB" id="A0A816PYV7"/>
<dbReference type="EC" id="4.2.1.1" evidence="2 8"/>
<dbReference type="PANTHER" id="PTHR11002">
    <property type="entry name" value="CARBONIC ANHYDRASE"/>
    <property type="match status" value="1"/>
</dbReference>
<feature type="binding site" evidence="7">
    <location>
        <position position="117"/>
    </location>
    <ligand>
        <name>Zn(2+)</name>
        <dbReference type="ChEBI" id="CHEBI:29105"/>
    </ligand>
</feature>
<evidence type="ECO:0000256" key="8">
    <source>
        <dbReference type="RuleBase" id="RU003956"/>
    </source>
</evidence>
<dbReference type="SMART" id="SM00947">
    <property type="entry name" value="Pro_CA"/>
    <property type="match status" value="1"/>
</dbReference>
<feature type="binding site" evidence="7">
    <location>
        <position position="56"/>
    </location>
    <ligand>
        <name>Zn(2+)</name>
        <dbReference type="ChEBI" id="CHEBI:29105"/>
    </ligand>
</feature>
<feature type="region of interest" description="Disordered" evidence="9">
    <location>
        <begin position="1"/>
        <end position="25"/>
    </location>
</feature>
<dbReference type="EMBL" id="HG994370">
    <property type="protein sequence ID" value="CAF2054127.1"/>
    <property type="molecule type" value="Genomic_DNA"/>
</dbReference>
<comment type="similarity">
    <text evidence="1 8">Belongs to the beta-class carbonic anhydrase family.</text>
</comment>